<dbReference type="InterPro" id="IPR051680">
    <property type="entry name" value="ATP-dep_Glu-Cys_Ligase-2"/>
</dbReference>
<dbReference type="Proteomes" id="UP000185678">
    <property type="component" value="Unassembled WGS sequence"/>
</dbReference>
<organism evidence="4 5">
    <name type="scientific">Insolitispirillum peregrinum</name>
    <dbReference type="NCBI Taxonomy" id="80876"/>
    <lineage>
        <taxon>Bacteria</taxon>
        <taxon>Pseudomonadati</taxon>
        <taxon>Pseudomonadota</taxon>
        <taxon>Alphaproteobacteria</taxon>
        <taxon>Rhodospirillales</taxon>
        <taxon>Novispirillaceae</taxon>
        <taxon>Insolitispirillum</taxon>
    </lineage>
</organism>
<dbReference type="Gene3D" id="3.40.50.11290">
    <property type="match status" value="1"/>
</dbReference>
<evidence type="ECO:0000313" key="4">
    <source>
        <dbReference type="EMBL" id="SIS74144.1"/>
    </source>
</evidence>
<dbReference type="PANTHER" id="PTHR34595:SF2">
    <property type="entry name" value="BLR2978 PROTEIN"/>
    <property type="match status" value="1"/>
</dbReference>
<dbReference type="RefSeq" id="WP_076400029.1">
    <property type="nucleotide sequence ID" value="NZ_FTOA01000003.1"/>
</dbReference>
<gene>
    <name evidence="4" type="ORF">SAMN05421779_103375</name>
</gene>
<dbReference type="STRING" id="80876.SAMN05421779_103375"/>
<dbReference type="InterPro" id="IPR007296">
    <property type="entry name" value="DUF403"/>
</dbReference>
<protein>
    <submittedName>
        <fullName evidence="4">Uncharacterized conserved protein, circularly permuted ATPgrasp superfamily</fullName>
    </submittedName>
</protein>
<reference evidence="4 5" key="1">
    <citation type="submission" date="2017-01" db="EMBL/GenBank/DDBJ databases">
        <authorList>
            <person name="Mah S.A."/>
            <person name="Swanson W.J."/>
            <person name="Moy G.W."/>
            <person name="Vacquier V.D."/>
        </authorList>
    </citation>
    <scope>NUCLEOTIDE SEQUENCE [LARGE SCALE GENOMIC DNA]</scope>
    <source>
        <strain evidence="4 5">DSM 11589</strain>
    </source>
</reference>
<feature type="region of interest" description="Disordered" evidence="1">
    <location>
        <begin position="873"/>
        <end position="903"/>
    </location>
</feature>
<dbReference type="EMBL" id="FTOA01000003">
    <property type="protein sequence ID" value="SIS74144.1"/>
    <property type="molecule type" value="Genomic_DNA"/>
</dbReference>
<accession>A0A1N7LK32</accession>
<evidence type="ECO:0000259" key="3">
    <source>
        <dbReference type="Pfam" id="PF14403"/>
    </source>
</evidence>
<feature type="domain" description="Circularly permuted ATP-grasp type 2" evidence="3">
    <location>
        <begin position="86"/>
        <end position="459"/>
    </location>
</feature>
<dbReference type="SUPFAM" id="SSF56059">
    <property type="entry name" value="Glutathione synthetase ATP-binding domain-like"/>
    <property type="match status" value="1"/>
</dbReference>
<evidence type="ECO:0000256" key="1">
    <source>
        <dbReference type="SAM" id="MobiDB-lite"/>
    </source>
</evidence>
<dbReference type="InterPro" id="IPR025841">
    <property type="entry name" value="CP_ATPgrasp_2"/>
</dbReference>
<dbReference type="Gene3D" id="3.30.1490.270">
    <property type="match status" value="1"/>
</dbReference>
<evidence type="ECO:0000259" key="2">
    <source>
        <dbReference type="Pfam" id="PF04168"/>
    </source>
</evidence>
<dbReference type="AlphaFoldDB" id="A0A1N7LK32"/>
<name>A0A1N7LK32_9PROT</name>
<keyword evidence="5" id="KW-1185">Reference proteome</keyword>
<proteinExistence type="predicted"/>
<dbReference type="Pfam" id="PF04168">
    <property type="entry name" value="Alpha-E"/>
    <property type="match status" value="1"/>
</dbReference>
<sequence length="903" mass="99551">MSKKQLDPPALHYAPSEDIYDEMAGPDRLPRPHWQRLSAGLRAIGPSGMRRRWDRGQRLLRANGVTYNVYGDPEGTERPWRLDPVPMLISADDWRHIDQALSQRALLLNMILDDLYGPQRLLRQGLLPPAVVHANPAFLRALVGAIHDGPRLHLYGADIARSPDGLWWVVGDRSEAPSGAGYALENRSIISRVLPDLYRSCDVARLAPWFGKLRESLIRRALLNRDEPNIVLLTPGPYNETWFEHTYLARTLGLTLVEGEDLTVRDGRVNLKTTDGLKPVDVILRRTDGAYCDPLELRSDSTLGVPGLVQAIHGRTVALCNGLGSGLVESPALMAFLPTLCRAMLGQDLLMPSVATWWCGQRRELEYVVQNLDRLALRPAFSASVPLVRGALLSAAEKEQWIARLRANPIGWVAQEAVDLSTAPLWRSEGITPCPVVVRTYACAEGDSYAVMPGGLTRTGTAPRELSVSMQHGGGSKDTWILTDADSAVLQPSAVPVVDGLQGIEPRLPLARGDALVERPVSPQLQRGKSDLPSRMADNMFWLGRYLERCEDTCRLLRAVLFRVLAGPDAAHELTVALALFQRMAHLPLSLDLSGTGDPQDANALSTTHERALRRLLRVNMDSSMPHALAGTIQNLSRVATVVKDHLSHDTWRTLISLPGRMTSIGPPHRLDPDDAATALDRLIMALSALAGLAQESMTRGSGWRFMDMGRRIERSLHCLDLLDATQLDVDSPLQAALELALDVSDSQMTYRSRYLAAPRFLPTLDLLLADETNPRSLAFQIARLMEHMEALVPHRNTPVFTAEHRLVISLQATVRTVSLDRVLLRGQDGVTLSALTATLRDDLYRLVDALSRRYFVHAAEQRQPHRIALLRPLPSRQNTAADDEDEADGGAVPGLASVSGEP</sequence>
<feature type="domain" description="DUF403" evidence="2">
    <location>
        <begin position="532"/>
        <end position="856"/>
    </location>
</feature>
<dbReference type="PANTHER" id="PTHR34595">
    <property type="entry name" value="BLR5612 PROTEIN"/>
    <property type="match status" value="1"/>
</dbReference>
<evidence type="ECO:0000313" key="5">
    <source>
        <dbReference type="Proteomes" id="UP000185678"/>
    </source>
</evidence>
<dbReference type="Pfam" id="PF14403">
    <property type="entry name" value="CP_ATPgrasp_2"/>
    <property type="match status" value="1"/>
</dbReference>